<dbReference type="PROSITE" id="PS50112">
    <property type="entry name" value="PAS"/>
    <property type="match status" value="1"/>
</dbReference>
<dbReference type="SMART" id="SM00448">
    <property type="entry name" value="REC"/>
    <property type="match status" value="1"/>
</dbReference>
<dbReference type="Pfam" id="PF13426">
    <property type="entry name" value="PAS_9"/>
    <property type="match status" value="1"/>
</dbReference>
<keyword evidence="7 13" id="KW-0812">Transmembrane</keyword>
<evidence type="ECO:0000259" key="18">
    <source>
        <dbReference type="PROSITE" id="PS50885"/>
    </source>
</evidence>
<dbReference type="EC" id="2.7.13.3" evidence="3"/>
<protein>
    <recommendedName>
        <fullName evidence="3">histidine kinase</fullName>
        <ecNumber evidence="3">2.7.13.3</ecNumber>
    </recommendedName>
</protein>
<evidence type="ECO:0000313" key="20">
    <source>
        <dbReference type="Proteomes" id="UP000636888"/>
    </source>
</evidence>
<feature type="domain" description="PAC" evidence="17">
    <location>
        <begin position="446"/>
        <end position="497"/>
    </location>
</feature>
<dbReference type="SMART" id="SM00387">
    <property type="entry name" value="HATPase_c"/>
    <property type="match status" value="1"/>
</dbReference>
<keyword evidence="4" id="KW-1003">Cell membrane</keyword>
<comment type="subcellular location">
    <subcellularLocation>
        <location evidence="2">Cell membrane</location>
        <topology evidence="2">Multi-pass membrane protein</topology>
    </subcellularLocation>
</comment>
<dbReference type="InterPro" id="IPR005467">
    <property type="entry name" value="His_kinase_dom"/>
</dbReference>
<keyword evidence="10 13" id="KW-0472">Membrane</keyword>
<dbReference type="PROSITE" id="PS50885">
    <property type="entry name" value="HAMP"/>
    <property type="match status" value="1"/>
</dbReference>
<dbReference type="PROSITE" id="PS50109">
    <property type="entry name" value="HIS_KIN"/>
    <property type="match status" value="1"/>
</dbReference>
<dbReference type="InterPro" id="IPR004358">
    <property type="entry name" value="Sig_transdc_His_kin-like_C"/>
</dbReference>
<dbReference type="SMART" id="SM00388">
    <property type="entry name" value="HisKA"/>
    <property type="match status" value="1"/>
</dbReference>
<dbReference type="SUPFAM" id="SSF158472">
    <property type="entry name" value="HAMP domain-like"/>
    <property type="match status" value="1"/>
</dbReference>
<evidence type="ECO:0000259" key="16">
    <source>
        <dbReference type="PROSITE" id="PS50112"/>
    </source>
</evidence>
<reference evidence="19" key="1">
    <citation type="submission" date="2020-12" db="EMBL/GenBank/DDBJ databases">
        <title>Geomonas sp. Red875, isolated from river sediment.</title>
        <authorList>
            <person name="Xu Z."/>
            <person name="Zhang Z."/>
            <person name="Masuda Y."/>
            <person name="Itoh H."/>
            <person name="Senoo K."/>
        </authorList>
    </citation>
    <scope>NUCLEOTIDE SEQUENCE</scope>
    <source>
        <strain evidence="19">Red875</strain>
    </source>
</reference>
<dbReference type="Gene3D" id="3.30.565.10">
    <property type="entry name" value="Histidine kinase-like ATPase, C-terminal domain"/>
    <property type="match status" value="1"/>
</dbReference>
<dbReference type="Gene3D" id="3.30.450.20">
    <property type="entry name" value="PAS domain"/>
    <property type="match status" value="4"/>
</dbReference>
<evidence type="ECO:0000256" key="8">
    <source>
        <dbReference type="ARBA" id="ARBA00022777"/>
    </source>
</evidence>
<dbReference type="CDD" id="cd00130">
    <property type="entry name" value="PAS"/>
    <property type="match status" value="2"/>
</dbReference>
<feature type="coiled-coil region" evidence="12">
    <location>
        <begin position="757"/>
        <end position="784"/>
    </location>
</feature>
<dbReference type="GO" id="GO:0005886">
    <property type="term" value="C:plasma membrane"/>
    <property type="evidence" value="ECO:0007669"/>
    <property type="project" value="UniProtKB-SubCell"/>
</dbReference>
<dbReference type="InterPro" id="IPR013656">
    <property type="entry name" value="PAS_4"/>
</dbReference>
<feature type="modified residue" description="4-aspartylphosphate" evidence="11">
    <location>
        <position position="1261"/>
    </location>
</feature>
<keyword evidence="9 13" id="KW-1133">Transmembrane helix</keyword>
<dbReference type="CDD" id="cd00156">
    <property type="entry name" value="REC"/>
    <property type="match status" value="1"/>
</dbReference>
<evidence type="ECO:0000256" key="10">
    <source>
        <dbReference type="ARBA" id="ARBA00023136"/>
    </source>
</evidence>
<dbReference type="Pfam" id="PF00072">
    <property type="entry name" value="Response_reg"/>
    <property type="match status" value="1"/>
</dbReference>
<evidence type="ECO:0000256" key="4">
    <source>
        <dbReference type="ARBA" id="ARBA00022475"/>
    </source>
</evidence>
<dbReference type="InterPro" id="IPR035965">
    <property type="entry name" value="PAS-like_dom_sf"/>
</dbReference>
<dbReference type="Gene3D" id="6.10.340.10">
    <property type="match status" value="1"/>
</dbReference>
<dbReference type="PROSITE" id="PS50113">
    <property type="entry name" value="PAC"/>
    <property type="match status" value="2"/>
</dbReference>
<evidence type="ECO:0000256" key="13">
    <source>
        <dbReference type="SAM" id="Phobius"/>
    </source>
</evidence>
<dbReference type="SUPFAM" id="SSF55785">
    <property type="entry name" value="PYP-like sensor domain (PAS domain)"/>
    <property type="match status" value="3"/>
</dbReference>
<dbReference type="InterPro" id="IPR003661">
    <property type="entry name" value="HisK_dim/P_dom"/>
</dbReference>
<dbReference type="Pfam" id="PF00512">
    <property type="entry name" value="HisKA"/>
    <property type="match status" value="1"/>
</dbReference>
<dbReference type="CDD" id="cd12914">
    <property type="entry name" value="PDC1_DGC_like"/>
    <property type="match status" value="1"/>
</dbReference>
<dbReference type="PRINTS" id="PR00344">
    <property type="entry name" value="BCTRLSENSOR"/>
</dbReference>
<dbReference type="InterPro" id="IPR001789">
    <property type="entry name" value="Sig_transdc_resp-reg_receiver"/>
</dbReference>
<dbReference type="GO" id="GO:0000155">
    <property type="term" value="F:phosphorelay sensor kinase activity"/>
    <property type="evidence" value="ECO:0007669"/>
    <property type="project" value="InterPro"/>
</dbReference>
<dbReference type="PANTHER" id="PTHR43304:SF1">
    <property type="entry name" value="PAC DOMAIN-CONTAINING PROTEIN"/>
    <property type="match status" value="1"/>
</dbReference>
<evidence type="ECO:0000256" key="9">
    <source>
        <dbReference type="ARBA" id="ARBA00022989"/>
    </source>
</evidence>
<dbReference type="Pfam" id="PF08448">
    <property type="entry name" value="PAS_4"/>
    <property type="match status" value="1"/>
</dbReference>
<dbReference type="NCBIfam" id="TIGR00229">
    <property type="entry name" value="sensory_box"/>
    <property type="match status" value="3"/>
</dbReference>
<dbReference type="PANTHER" id="PTHR43304">
    <property type="entry name" value="PHYTOCHROME-LIKE PROTEIN CPH1"/>
    <property type="match status" value="1"/>
</dbReference>
<feature type="domain" description="Histidine kinase" evidence="14">
    <location>
        <begin position="965"/>
        <end position="1190"/>
    </location>
</feature>
<proteinExistence type="predicted"/>
<dbReference type="InterPro" id="IPR036890">
    <property type="entry name" value="HATPase_C_sf"/>
</dbReference>
<sequence>MSRFAKLPISIQLLAIAILLTLPAAGIILYSGLRERHESYHTAEIETQRLADNIAAKQESLIVEAQLLGSLLADLPEVKQRNKEKVESLLTSIHKKNQQYQSILVADETGRIWASSIPGLEQTSIAERRYFKAARETLRFSSGEFALHKVLHTPTVSFGYPLTHNGKGFRGTVIMSYDLEIMRSILQRSQLPRDTNYVLIDHQGVALSRGNGAGQVGKPIVPWTWTAVKDGPERGTGELVRSDGEKRISSYRKLRLPGEATPYMYVIAGMSLKTAVAHENRKLVRNITMLAPFAAGGFFLALFIGRRSISERIYKLQTASKQLAAGDLTTRVGHLVEGGELGELGRVFDDMASRLNENMIAIRRSEDALRETEQRLRNILEYSTNLFYVQTPDQHFSYISPQSQQFFDCAPDQVLDLWTKLLTDNPVNRRGLELTRRAIETGERQPTYQMECVGKRGRKIWVEVNEAPILEEGKTVALVGSLTDITERKEAEDRLQVAMQRLQLATTSGRLGVWDWNLVDDSMVWDDRMLELYGISRETFTGSVYSWLVGLHPDDMGRAVAECSAAVAGEKPFDTTFRVRGSDGTERYLKADGIVIRDAEGKPVRMIGINRDISEQKRMEEALQHRLVALTSPLGILGDIKFQDLFNLDEIQQIQDAFAAAVGVASLITDVEGNPITRPSNFSHLCELIIRNTPKGLANCYKSDAAIGRMNPDGPIIQPCLSGGLLDGGTSIQVGNQHVANWLIGQVLDESCDLDVMMAYAREIEADEREYRQALRKVTRMSREQFERIGHALYLIANQLSRQALQNVQQAKYITERMRAEAALRESEQLFKVLAAATFEGIVIIEAGVITEVNEQFGRMLGYDRNELVGLTVDVLIPVDQQEMVQAILLQGAEFKLEHALIRRDASRIIVESHGWQSTYRDRSVVITAVRDLTETRQAEEERLNLQRQLMQAQKMESLGVLAGGIAHDFNNILTAILGNTELALMQLDEGAPIEPYLKRVNLSAQRAADLARQMLAYSGKGTFSVETIDLNRVVEEMQRLIHSSITKKAELRLDFTRPLPAVEGDATQLRQVILNLVINASEAIGEEVGTITIRTGWKQCDRYYLRGAWLSDEIAEGRYVFLEVQDTGCGMDKETQEKVFDPFFTTKFTGRGLGMSAVQGIIRSHHGSIQIYSEPGQGSVFRVLLPATDAEVESAPAKQQDVTHYRGSGTVLLVDDEEPVRDIGRSLLEHLGFSVITANDGAEALAEYRVHPEIAFVILDLTMPRMDGAQCQRELVALDPEVKVIISSGFSTQEVGRVFAGQRLAGIIMKPYTMSVLCEVLVKSGMLVPPSP</sequence>
<accession>A0A8J7LV75</accession>
<dbReference type="InterPro" id="IPR013655">
    <property type="entry name" value="PAS_fold_3"/>
</dbReference>
<dbReference type="InterPro" id="IPR010916">
    <property type="entry name" value="TonB_box_CS"/>
</dbReference>
<evidence type="ECO:0000256" key="1">
    <source>
        <dbReference type="ARBA" id="ARBA00000085"/>
    </source>
</evidence>
<evidence type="ECO:0000259" key="15">
    <source>
        <dbReference type="PROSITE" id="PS50110"/>
    </source>
</evidence>
<dbReference type="InterPro" id="IPR000014">
    <property type="entry name" value="PAS"/>
</dbReference>
<feature type="domain" description="PAC" evidence="17">
    <location>
        <begin position="573"/>
        <end position="625"/>
    </location>
</feature>
<dbReference type="SMART" id="SM00091">
    <property type="entry name" value="PAS"/>
    <property type="match status" value="3"/>
</dbReference>
<keyword evidence="6" id="KW-0808">Transferase</keyword>
<keyword evidence="12" id="KW-0175">Coiled coil</keyword>
<dbReference type="SUPFAM" id="SSF55874">
    <property type="entry name" value="ATPase domain of HSP90 chaperone/DNA topoisomerase II/histidine kinase"/>
    <property type="match status" value="1"/>
</dbReference>
<dbReference type="PROSITE" id="PS50110">
    <property type="entry name" value="RESPONSE_REGULATORY"/>
    <property type="match status" value="1"/>
</dbReference>
<dbReference type="Proteomes" id="UP000636888">
    <property type="component" value="Unassembled WGS sequence"/>
</dbReference>
<dbReference type="InterPro" id="IPR052162">
    <property type="entry name" value="Sensor_kinase/Photoreceptor"/>
</dbReference>
<evidence type="ECO:0000313" key="19">
    <source>
        <dbReference type="EMBL" id="MBJ6725459.1"/>
    </source>
</evidence>
<evidence type="ECO:0000256" key="6">
    <source>
        <dbReference type="ARBA" id="ARBA00022679"/>
    </source>
</evidence>
<dbReference type="CDD" id="cd00082">
    <property type="entry name" value="HisKA"/>
    <property type="match status" value="1"/>
</dbReference>
<dbReference type="Pfam" id="PF10114">
    <property type="entry name" value="PocR"/>
    <property type="match status" value="1"/>
</dbReference>
<name>A0A8J7LV75_9BACT</name>
<dbReference type="InterPro" id="IPR036097">
    <property type="entry name" value="HisK_dim/P_sf"/>
</dbReference>
<dbReference type="Pfam" id="PF02743">
    <property type="entry name" value="dCache_1"/>
    <property type="match status" value="1"/>
</dbReference>
<feature type="domain" description="Response regulatory" evidence="15">
    <location>
        <begin position="1211"/>
        <end position="1326"/>
    </location>
</feature>
<evidence type="ECO:0000259" key="14">
    <source>
        <dbReference type="PROSITE" id="PS50109"/>
    </source>
</evidence>
<evidence type="ECO:0000256" key="11">
    <source>
        <dbReference type="PROSITE-ProRule" id="PRU00169"/>
    </source>
</evidence>
<dbReference type="InterPro" id="IPR003594">
    <property type="entry name" value="HATPase_dom"/>
</dbReference>
<dbReference type="InterPro" id="IPR001610">
    <property type="entry name" value="PAC"/>
</dbReference>
<comment type="catalytic activity">
    <reaction evidence="1">
        <text>ATP + protein L-histidine = ADP + protein N-phospho-L-histidine.</text>
        <dbReference type="EC" id="2.7.13.3"/>
    </reaction>
</comment>
<keyword evidence="8" id="KW-0418">Kinase</keyword>
<dbReference type="Gene3D" id="2.10.70.100">
    <property type="match status" value="1"/>
</dbReference>
<evidence type="ECO:0000256" key="7">
    <source>
        <dbReference type="ARBA" id="ARBA00022692"/>
    </source>
</evidence>
<evidence type="ECO:0000256" key="12">
    <source>
        <dbReference type="SAM" id="Coils"/>
    </source>
</evidence>
<dbReference type="PROSITE" id="PS00430">
    <property type="entry name" value="TONB_DEPENDENT_REC_1"/>
    <property type="match status" value="1"/>
</dbReference>
<feature type="transmembrane region" description="Helical" evidence="13">
    <location>
        <begin position="287"/>
        <end position="305"/>
    </location>
</feature>
<evidence type="ECO:0000256" key="2">
    <source>
        <dbReference type="ARBA" id="ARBA00004651"/>
    </source>
</evidence>
<dbReference type="InterPro" id="IPR000700">
    <property type="entry name" value="PAS-assoc_C"/>
</dbReference>
<dbReference type="EMBL" id="JAEMHM010000009">
    <property type="protein sequence ID" value="MBJ6725459.1"/>
    <property type="molecule type" value="Genomic_DNA"/>
</dbReference>
<dbReference type="RefSeq" id="WP_199384350.1">
    <property type="nucleotide sequence ID" value="NZ_JAEMHM010000009.1"/>
</dbReference>
<dbReference type="InterPro" id="IPR033479">
    <property type="entry name" value="dCache_1"/>
</dbReference>
<dbReference type="Gene3D" id="1.10.287.130">
    <property type="match status" value="1"/>
</dbReference>
<keyword evidence="20" id="KW-1185">Reference proteome</keyword>
<keyword evidence="5 11" id="KW-0597">Phosphoprotein</keyword>
<organism evidence="19 20">
    <name type="scientific">Geomesophilobacter sediminis</name>
    <dbReference type="NCBI Taxonomy" id="2798584"/>
    <lineage>
        <taxon>Bacteria</taxon>
        <taxon>Pseudomonadati</taxon>
        <taxon>Thermodesulfobacteriota</taxon>
        <taxon>Desulfuromonadia</taxon>
        <taxon>Geobacterales</taxon>
        <taxon>Geobacteraceae</taxon>
        <taxon>Geomesophilobacter</taxon>
    </lineage>
</organism>
<dbReference type="SUPFAM" id="SSF47384">
    <property type="entry name" value="Homodimeric domain of signal transducing histidine kinase"/>
    <property type="match status" value="1"/>
</dbReference>
<evidence type="ECO:0000256" key="3">
    <source>
        <dbReference type="ARBA" id="ARBA00012438"/>
    </source>
</evidence>
<evidence type="ECO:0000256" key="5">
    <source>
        <dbReference type="ARBA" id="ARBA00022553"/>
    </source>
</evidence>
<dbReference type="CDD" id="cd06225">
    <property type="entry name" value="HAMP"/>
    <property type="match status" value="1"/>
</dbReference>
<dbReference type="Gene3D" id="3.40.50.2300">
    <property type="match status" value="1"/>
</dbReference>
<gene>
    <name evidence="19" type="ORF">JFN93_12130</name>
</gene>
<evidence type="ECO:0000259" key="17">
    <source>
        <dbReference type="PROSITE" id="PS50113"/>
    </source>
</evidence>
<dbReference type="InterPro" id="IPR003660">
    <property type="entry name" value="HAMP_dom"/>
</dbReference>
<dbReference type="Pfam" id="PF00672">
    <property type="entry name" value="HAMP"/>
    <property type="match status" value="1"/>
</dbReference>
<feature type="domain" description="HAMP" evidence="18">
    <location>
        <begin position="307"/>
        <end position="360"/>
    </location>
</feature>
<dbReference type="InterPro" id="IPR011006">
    <property type="entry name" value="CheY-like_superfamily"/>
</dbReference>
<dbReference type="SMART" id="SM00086">
    <property type="entry name" value="PAC"/>
    <property type="match status" value="2"/>
</dbReference>
<dbReference type="SMART" id="SM00304">
    <property type="entry name" value="HAMP"/>
    <property type="match status" value="1"/>
</dbReference>
<dbReference type="Pfam" id="PF08447">
    <property type="entry name" value="PAS_3"/>
    <property type="match status" value="1"/>
</dbReference>
<comment type="caution">
    <text evidence="19">The sequence shown here is derived from an EMBL/GenBank/DDBJ whole genome shotgun (WGS) entry which is preliminary data.</text>
</comment>
<dbReference type="Pfam" id="PF02518">
    <property type="entry name" value="HATPase_c"/>
    <property type="match status" value="1"/>
</dbReference>
<feature type="domain" description="PAS" evidence="16">
    <location>
        <begin position="826"/>
        <end position="904"/>
    </location>
</feature>
<dbReference type="SUPFAM" id="SSF52172">
    <property type="entry name" value="CheY-like"/>
    <property type="match status" value="1"/>
</dbReference>
<dbReference type="InterPro" id="IPR018771">
    <property type="entry name" value="PocR_dom"/>
</dbReference>